<accession>A0A7W3JA79</accession>
<comment type="caution">
    <text evidence="1">The sequence shown here is derived from an EMBL/GenBank/DDBJ whole genome shotgun (WGS) entry which is preliminary data.</text>
</comment>
<dbReference type="RefSeq" id="WP_182617772.1">
    <property type="nucleotide sequence ID" value="NZ_BAAATF010000003.1"/>
</dbReference>
<dbReference type="AlphaFoldDB" id="A0A7W3JA79"/>
<dbReference type="EMBL" id="JACGWV010000001">
    <property type="protein sequence ID" value="MBA8809132.1"/>
    <property type="molecule type" value="Genomic_DNA"/>
</dbReference>
<reference evidence="1 2" key="1">
    <citation type="submission" date="2020-07" db="EMBL/GenBank/DDBJ databases">
        <title>Sequencing the genomes of 1000 actinobacteria strains.</title>
        <authorList>
            <person name="Klenk H.-P."/>
        </authorList>
    </citation>
    <scope>NUCLEOTIDE SEQUENCE [LARGE SCALE GENOMIC DNA]</scope>
    <source>
        <strain evidence="1 2">DSM 44121</strain>
    </source>
</reference>
<sequence>MTEPSFVVGEYRLRHMHHKLFHYAHVVVAAQPATTNAVSAGTAPFAWRLDSYGAFAYALDTDSDLVEEAVDGAVRALDALPGGSAFFAVVTSIQTSNVDTFPGDVRYAAGHALWRAVGHPRTDAREVRDGGLVFPDEALGVAVG</sequence>
<keyword evidence="2" id="KW-1185">Reference proteome</keyword>
<name>A0A7W3JA79_9MICO</name>
<organism evidence="1 2">
    <name type="scientific">Promicromonospora sukumoe</name>
    <dbReference type="NCBI Taxonomy" id="88382"/>
    <lineage>
        <taxon>Bacteria</taxon>
        <taxon>Bacillati</taxon>
        <taxon>Actinomycetota</taxon>
        <taxon>Actinomycetes</taxon>
        <taxon>Micrococcales</taxon>
        <taxon>Promicromonosporaceae</taxon>
        <taxon>Promicromonospora</taxon>
    </lineage>
</organism>
<protein>
    <submittedName>
        <fullName evidence="1">Uncharacterized protein</fullName>
    </submittedName>
</protein>
<dbReference type="Proteomes" id="UP000540568">
    <property type="component" value="Unassembled WGS sequence"/>
</dbReference>
<evidence type="ECO:0000313" key="2">
    <source>
        <dbReference type="Proteomes" id="UP000540568"/>
    </source>
</evidence>
<gene>
    <name evidence="1" type="ORF">FHX71_003074</name>
</gene>
<evidence type="ECO:0000313" key="1">
    <source>
        <dbReference type="EMBL" id="MBA8809132.1"/>
    </source>
</evidence>
<proteinExistence type="predicted"/>